<evidence type="ECO:0000313" key="2">
    <source>
        <dbReference type="Proteomes" id="UP000225277"/>
    </source>
</evidence>
<evidence type="ECO:0008006" key="3">
    <source>
        <dbReference type="Google" id="ProtNLM"/>
    </source>
</evidence>
<dbReference type="Proteomes" id="UP000225277">
    <property type="component" value="Unassembled WGS sequence"/>
</dbReference>
<dbReference type="AlphaFoldDB" id="A0A2D3V5E4"/>
<reference evidence="1 2" key="1">
    <citation type="submission" date="2016-03" db="EMBL/GenBank/DDBJ databases">
        <authorList>
            <person name="Ploux O."/>
        </authorList>
    </citation>
    <scope>NUCLEOTIDE SEQUENCE [LARGE SCALE GENOMIC DNA]</scope>
    <source>
        <strain evidence="1 2">URUG2</strain>
    </source>
</reference>
<dbReference type="OrthoDB" id="3654604at2759"/>
<name>A0A2D3V5E4_9PEZI</name>
<dbReference type="EMBL" id="FJUY01000004">
    <property type="protein sequence ID" value="CZT17734.1"/>
    <property type="molecule type" value="Genomic_DNA"/>
</dbReference>
<dbReference type="GeneID" id="35598772"/>
<organism evidence="1 2">
    <name type="scientific">Ramularia collo-cygni</name>
    <dbReference type="NCBI Taxonomy" id="112498"/>
    <lineage>
        <taxon>Eukaryota</taxon>
        <taxon>Fungi</taxon>
        <taxon>Dikarya</taxon>
        <taxon>Ascomycota</taxon>
        <taxon>Pezizomycotina</taxon>
        <taxon>Dothideomycetes</taxon>
        <taxon>Dothideomycetidae</taxon>
        <taxon>Mycosphaerellales</taxon>
        <taxon>Mycosphaerellaceae</taxon>
        <taxon>Ramularia</taxon>
    </lineage>
</organism>
<gene>
    <name evidence="1" type="ORF">RCC_03571</name>
</gene>
<evidence type="ECO:0000313" key="1">
    <source>
        <dbReference type="EMBL" id="CZT17734.1"/>
    </source>
</evidence>
<proteinExistence type="predicted"/>
<protein>
    <recommendedName>
        <fullName evidence="3">F-box domain-containing protein</fullName>
    </recommendedName>
</protein>
<keyword evidence="2" id="KW-1185">Reference proteome</keyword>
<sequence>MFETSSFHGFLRDFTKRPFHSRHYLQRFQTTNDPASMVSQQEKRPFRFFDFPRELRDLVYCQLTRDVRVPLLRKVFHGNVKVQIANFPSLQLQLVSRRFRDEYTQETAHSKHQELKIAVPAHLVGGSTFSFMLQLLPQNVKHGLSSIKHMRLDLEAPYYYLHDRLTLTEHWRPARYAVDILLQLLPSLTRVTVRPHCGLAAYEEFIQKSGDPNELIECALRTWLLPESLKVEVQVILILTGQLWLSSRAESSPSWDVARQWQPDGHRDNRIVYEGRFSAKPYTWYGLDLSVASWDRHNTFDGVMKDIEAHFSKGGGDLGWS</sequence>
<dbReference type="RefSeq" id="XP_023624625.1">
    <property type="nucleotide sequence ID" value="XM_023768857.1"/>
</dbReference>
<accession>A0A2D3V5E4</accession>